<dbReference type="AlphaFoldDB" id="A0AAV7T5U9"/>
<dbReference type="Proteomes" id="UP001066276">
    <property type="component" value="Chromosome 4_1"/>
</dbReference>
<reference evidence="1" key="1">
    <citation type="journal article" date="2022" name="bioRxiv">
        <title>Sequencing and chromosome-scale assembly of the giantPleurodeles waltlgenome.</title>
        <authorList>
            <person name="Brown T."/>
            <person name="Elewa A."/>
            <person name="Iarovenko S."/>
            <person name="Subramanian E."/>
            <person name="Araus A.J."/>
            <person name="Petzold A."/>
            <person name="Susuki M."/>
            <person name="Suzuki K.-i.T."/>
            <person name="Hayashi T."/>
            <person name="Toyoda A."/>
            <person name="Oliveira C."/>
            <person name="Osipova E."/>
            <person name="Leigh N.D."/>
            <person name="Simon A."/>
            <person name="Yun M.H."/>
        </authorList>
    </citation>
    <scope>NUCLEOTIDE SEQUENCE</scope>
    <source>
        <strain evidence="1">20211129_DDA</strain>
        <tissue evidence="1">Liver</tissue>
    </source>
</reference>
<evidence type="ECO:0000313" key="2">
    <source>
        <dbReference type="Proteomes" id="UP001066276"/>
    </source>
</evidence>
<keyword evidence="2" id="KW-1185">Reference proteome</keyword>
<sequence>MLATSPALVDLIRQLESTPEKHTGMFNKVLQAIQGSKTAIETLLETIQMVMELLRADHTKLAERVDKVESSLTSVQPSLVAIQEQLKLLQTEVCDLKARVEDLEGHSKCNTIGFLGFIDRVEVPNMNWLSQMVLVVSNGPG</sequence>
<proteinExistence type="predicted"/>
<evidence type="ECO:0000313" key="1">
    <source>
        <dbReference type="EMBL" id="KAJ1171476.1"/>
    </source>
</evidence>
<dbReference type="Gene3D" id="1.20.5.340">
    <property type="match status" value="1"/>
</dbReference>
<name>A0AAV7T5U9_PLEWA</name>
<organism evidence="1 2">
    <name type="scientific">Pleurodeles waltl</name>
    <name type="common">Iberian ribbed newt</name>
    <dbReference type="NCBI Taxonomy" id="8319"/>
    <lineage>
        <taxon>Eukaryota</taxon>
        <taxon>Metazoa</taxon>
        <taxon>Chordata</taxon>
        <taxon>Craniata</taxon>
        <taxon>Vertebrata</taxon>
        <taxon>Euteleostomi</taxon>
        <taxon>Amphibia</taxon>
        <taxon>Batrachia</taxon>
        <taxon>Caudata</taxon>
        <taxon>Salamandroidea</taxon>
        <taxon>Salamandridae</taxon>
        <taxon>Pleurodelinae</taxon>
        <taxon>Pleurodeles</taxon>
    </lineage>
</organism>
<comment type="caution">
    <text evidence="1">The sequence shown here is derived from an EMBL/GenBank/DDBJ whole genome shotgun (WGS) entry which is preliminary data.</text>
</comment>
<accession>A0AAV7T5U9</accession>
<protein>
    <submittedName>
        <fullName evidence="1">Uncharacterized protein</fullName>
    </submittedName>
</protein>
<dbReference type="EMBL" id="JANPWB010000007">
    <property type="protein sequence ID" value="KAJ1171476.1"/>
    <property type="molecule type" value="Genomic_DNA"/>
</dbReference>
<gene>
    <name evidence="1" type="ORF">NDU88_003337</name>
</gene>